<keyword evidence="3" id="KW-0804">Transcription</keyword>
<dbReference type="SUPFAM" id="SSF55136">
    <property type="entry name" value="Probable bacterial effector-binding domain"/>
    <property type="match status" value="1"/>
</dbReference>
<organism evidence="5 6">
    <name type="scientific">Yoonia maricola</name>
    <dbReference type="NCBI Taxonomy" id="420999"/>
    <lineage>
        <taxon>Bacteria</taxon>
        <taxon>Pseudomonadati</taxon>
        <taxon>Pseudomonadota</taxon>
        <taxon>Alphaproteobacteria</taxon>
        <taxon>Rhodobacterales</taxon>
        <taxon>Paracoccaceae</taxon>
        <taxon>Yoonia</taxon>
    </lineage>
</organism>
<comment type="caution">
    <text evidence="5">The sequence shown here is derived from an EMBL/GenBank/DDBJ whole genome shotgun (WGS) entry which is preliminary data.</text>
</comment>
<dbReference type="Gene3D" id="1.10.10.60">
    <property type="entry name" value="Homeodomain-like"/>
    <property type="match status" value="2"/>
</dbReference>
<dbReference type="InterPro" id="IPR050959">
    <property type="entry name" value="MarA-like"/>
</dbReference>
<evidence type="ECO:0000313" key="5">
    <source>
        <dbReference type="EMBL" id="PJI84648.1"/>
    </source>
</evidence>
<dbReference type="OrthoDB" id="9783876at2"/>
<sequence length="276" mass="30621">MSLINKLIWQMELRLHEPVQLEVLANVCAVSPYHMARSFRQATGLSPMAYLRARRLSVAAAELADGDRDILTIALDAQYNSHEAFTRAFASYFRVLPNSVRKARSLQNLNLMEPLKMQQEMIVDVPAPELKTRDAFRVIGMSARCSFGNNAPIPPLWQTLNARVGAFDERALAVGYGVCCDADGHGNFRYVAGFAGIANTAIPKGMDDVMIPAGKYAVFVHKGHIADFPKTVYTVWNKALPDAGLTPRQAPEFELYDHRFDVTTGRGVVELWIPVA</sequence>
<dbReference type="PANTHER" id="PTHR47504">
    <property type="entry name" value="RIGHT ORIGIN-BINDING PROTEIN"/>
    <property type="match status" value="1"/>
</dbReference>
<dbReference type="Proteomes" id="UP000228531">
    <property type="component" value="Unassembled WGS sequence"/>
</dbReference>
<evidence type="ECO:0000259" key="4">
    <source>
        <dbReference type="PROSITE" id="PS01124"/>
    </source>
</evidence>
<dbReference type="GO" id="GO:0003700">
    <property type="term" value="F:DNA-binding transcription factor activity"/>
    <property type="evidence" value="ECO:0007669"/>
    <property type="project" value="InterPro"/>
</dbReference>
<evidence type="ECO:0000256" key="1">
    <source>
        <dbReference type="ARBA" id="ARBA00023015"/>
    </source>
</evidence>
<dbReference type="GO" id="GO:0043565">
    <property type="term" value="F:sequence-specific DNA binding"/>
    <property type="evidence" value="ECO:0007669"/>
    <property type="project" value="InterPro"/>
</dbReference>
<dbReference type="EMBL" id="PGTY01000004">
    <property type="protein sequence ID" value="PJI84648.1"/>
    <property type="molecule type" value="Genomic_DNA"/>
</dbReference>
<dbReference type="Pfam" id="PF12833">
    <property type="entry name" value="HTH_18"/>
    <property type="match status" value="1"/>
</dbReference>
<feature type="domain" description="HTH araC/xylS-type" evidence="4">
    <location>
        <begin position="5"/>
        <end position="103"/>
    </location>
</feature>
<dbReference type="RefSeq" id="WP_100369703.1">
    <property type="nucleotide sequence ID" value="NZ_PGTY01000004.1"/>
</dbReference>
<gene>
    <name evidence="5" type="ORF">BC777_3709</name>
</gene>
<keyword evidence="2" id="KW-0238">DNA-binding</keyword>
<dbReference type="PANTHER" id="PTHR47504:SF5">
    <property type="entry name" value="RIGHT ORIGIN-BINDING PROTEIN"/>
    <property type="match status" value="1"/>
</dbReference>
<dbReference type="PROSITE" id="PS00041">
    <property type="entry name" value="HTH_ARAC_FAMILY_1"/>
    <property type="match status" value="1"/>
</dbReference>
<dbReference type="SMART" id="SM00871">
    <property type="entry name" value="AraC_E_bind"/>
    <property type="match status" value="1"/>
</dbReference>
<evidence type="ECO:0000256" key="2">
    <source>
        <dbReference type="ARBA" id="ARBA00023125"/>
    </source>
</evidence>
<dbReference type="SMART" id="SM00342">
    <property type="entry name" value="HTH_ARAC"/>
    <property type="match status" value="1"/>
</dbReference>
<dbReference type="InterPro" id="IPR018062">
    <property type="entry name" value="HTH_AraC-typ_CS"/>
</dbReference>
<protein>
    <submittedName>
        <fullName evidence="5">AraC family transcriptional regulator</fullName>
    </submittedName>
</protein>
<keyword evidence="6" id="KW-1185">Reference proteome</keyword>
<dbReference type="SUPFAM" id="SSF46689">
    <property type="entry name" value="Homeodomain-like"/>
    <property type="match status" value="2"/>
</dbReference>
<evidence type="ECO:0000313" key="6">
    <source>
        <dbReference type="Proteomes" id="UP000228531"/>
    </source>
</evidence>
<dbReference type="InterPro" id="IPR011256">
    <property type="entry name" value="Reg_factor_effector_dom_sf"/>
</dbReference>
<dbReference type="InterPro" id="IPR010499">
    <property type="entry name" value="AraC_E-bd"/>
</dbReference>
<dbReference type="Gene3D" id="3.20.80.10">
    <property type="entry name" value="Regulatory factor, effector binding domain"/>
    <property type="match status" value="1"/>
</dbReference>
<name>A0A2M8W163_9RHOB</name>
<dbReference type="InterPro" id="IPR018060">
    <property type="entry name" value="HTH_AraC"/>
</dbReference>
<proteinExistence type="predicted"/>
<evidence type="ECO:0000256" key="3">
    <source>
        <dbReference type="ARBA" id="ARBA00023163"/>
    </source>
</evidence>
<dbReference type="InterPro" id="IPR009057">
    <property type="entry name" value="Homeodomain-like_sf"/>
</dbReference>
<dbReference type="AlphaFoldDB" id="A0A2M8W163"/>
<accession>A0A2M8W163</accession>
<dbReference type="InterPro" id="IPR029442">
    <property type="entry name" value="GyrI-like"/>
</dbReference>
<dbReference type="Pfam" id="PF06445">
    <property type="entry name" value="GyrI-like"/>
    <property type="match status" value="1"/>
</dbReference>
<reference evidence="5 6" key="1">
    <citation type="submission" date="2017-11" db="EMBL/GenBank/DDBJ databases">
        <title>Genomic Encyclopedia of Archaeal and Bacterial Type Strains, Phase II (KMG-II): From Individual Species to Whole Genera.</title>
        <authorList>
            <person name="Goeker M."/>
        </authorList>
    </citation>
    <scope>NUCLEOTIDE SEQUENCE [LARGE SCALE GENOMIC DNA]</scope>
    <source>
        <strain evidence="5 6">DSM 29128</strain>
    </source>
</reference>
<keyword evidence="1" id="KW-0805">Transcription regulation</keyword>
<dbReference type="PROSITE" id="PS01124">
    <property type="entry name" value="HTH_ARAC_FAMILY_2"/>
    <property type="match status" value="1"/>
</dbReference>